<gene>
    <name evidence="8" type="ORF">K4A83_05415</name>
</gene>
<dbReference type="Pfam" id="PF03631">
    <property type="entry name" value="Virul_fac_BrkB"/>
    <property type="match status" value="1"/>
</dbReference>
<name>A0ABT3L2I5_9CYAN</name>
<dbReference type="EMBL" id="JAIHOM010000019">
    <property type="protein sequence ID" value="MCW6035711.1"/>
    <property type="molecule type" value="Genomic_DNA"/>
</dbReference>
<evidence type="ECO:0000256" key="7">
    <source>
        <dbReference type="SAM" id="Phobius"/>
    </source>
</evidence>
<dbReference type="InterPro" id="IPR017039">
    <property type="entry name" value="Virul_fac_BrkB"/>
</dbReference>
<evidence type="ECO:0000256" key="3">
    <source>
        <dbReference type="ARBA" id="ARBA00022692"/>
    </source>
</evidence>
<evidence type="ECO:0000256" key="1">
    <source>
        <dbReference type="ARBA" id="ARBA00004651"/>
    </source>
</evidence>
<protein>
    <submittedName>
        <fullName evidence="8">YihY/virulence factor BrkB family protein</fullName>
    </submittedName>
</protein>
<keyword evidence="5 7" id="KW-0472">Membrane</keyword>
<keyword evidence="4 7" id="KW-1133">Transmembrane helix</keyword>
<accession>A0ABT3L2I5</accession>
<dbReference type="RefSeq" id="WP_265263425.1">
    <property type="nucleotide sequence ID" value="NZ_JAIHOM010000019.1"/>
</dbReference>
<feature type="transmembrane region" description="Helical" evidence="7">
    <location>
        <begin position="248"/>
        <end position="269"/>
    </location>
</feature>
<dbReference type="Proteomes" id="UP001526426">
    <property type="component" value="Unassembled WGS sequence"/>
</dbReference>
<comment type="subcellular location">
    <subcellularLocation>
        <location evidence="1">Cell membrane</location>
        <topology evidence="1">Multi-pass membrane protein</topology>
    </subcellularLocation>
</comment>
<feature type="transmembrane region" description="Helical" evidence="7">
    <location>
        <begin position="119"/>
        <end position="142"/>
    </location>
</feature>
<dbReference type="NCBIfam" id="TIGR00765">
    <property type="entry name" value="yihY_not_rbn"/>
    <property type="match status" value="1"/>
</dbReference>
<feature type="transmembrane region" description="Helical" evidence="7">
    <location>
        <begin position="281"/>
        <end position="309"/>
    </location>
</feature>
<dbReference type="PANTHER" id="PTHR30213:SF0">
    <property type="entry name" value="UPF0761 MEMBRANE PROTEIN YIHY"/>
    <property type="match status" value="1"/>
</dbReference>
<evidence type="ECO:0000256" key="2">
    <source>
        <dbReference type="ARBA" id="ARBA00022475"/>
    </source>
</evidence>
<comment type="caution">
    <text evidence="8">The sequence shown here is derived from an EMBL/GenBank/DDBJ whole genome shotgun (WGS) entry which is preliminary data.</text>
</comment>
<evidence type="ECO:0000256" key="4">
    <source>
        <dbReference type="ARBA" id="ARBA00022989"/>
    </source>
</evidence>
<keyword evidence="9" id="KW-1185">Reference proteome</keyword>
<feature type="compositionally biased region" description="Low complexity" evidence="6">
    <location>
        <begin position="332"/>
        <end position="349"/>
    </location>
</feature>
<evidence type="ECO:0000256" key="5">
    <source>
        <dbReference type="ARBA" id="ARBA00023136"/>
    </source>
</evidence>
<dbReference type="PANTHER" id="PTHR30213">
    <property type="entry name" value="INNER MEMBRANE PROTEIN YHJD"/>
    <property type="match status" value="1"/>
</dbReference>
<feature type="transmembrane region" description="Helical" evidence="7">
    <location>
        <begin position="37"/>
        <end position="59"/>
    </location>
</feature>
<evidence type="ECO:0000256" key="6">
    <source>
        <dbReference type="SAM" id="MobiDB-lite"/>
    </source>
</evidence>
<feature type="transmembrane region" description="Helical" evidence="7">
    <location>
        <begin position="162"/>
        <end position="183"/>
    </location>
</feature>
<feature type="transmembrane region" description="Helical" evidence="7">
    <location>
        <begin position="219"/>
        <end position="236"/>
    </location>
</feature>
<evidence type="ECO:0000313" key="9">
    <source>
        <dbReference type="Proteomes" id="UP001526426"/>
    </source>
</evidence>
<keyword evidence="2" id="KW-1003">Cell membrane</keyword>
<evidence type="ECO:0000313" key="8">
    <source>
        <dbReference type="EMBL" id="MCW6035711.1"/>
    </source>
</evidence>
<keyword evidence="3 7" id="KW-0812">Transmembrane</keyword>
<proteinExistence type="predicted"/>
<sequence>MRVPRFFRFFRYLNCFILRKTLTRSFRQRLTGLSAEIAFNSMLAVFPAILAIITAIGLFEESIVSSVRSFVVQFFPEEESIQTALRELATKLKIVAPDLVWGLLSNFVQEITQVKSKSLFSISFGAAIWVSSAAINAAMNALDQIHLIPRRRRRPFWQAKLIALLLTLGSIFLLLVASISVLIGDALVQFSVNLIQAIPLRESDQGADLILELWNLLKWPVSLSIVIVAFALIYRLGPSHWRKGTPILPGAIVAALSWAGISLLFRVYVNNFANYNKVYGALGAVIVLMLWLYLSALVMLIGGQLNVTVGEAMRADHRRRQIIAQPPPPSTFPSSLPSSESGDSSSSQL</sequence>
<reference evidence="8 9" key="1">
    <citation type="submission" date="2021-08" db="EMBL/GenBank/DDBJ databases">
        <title>Draft genome sequence of Spirulina subsalsa with high tolerance to salinity and hype-accumulation of phycocyanin.</title>
        <authorList>
            <person name="Pei H."/>
            <person name="Jiang L."/>
        </authorList>
    </citation>
    <scope>NUCLEOTIDE SEQUENCE [LARGE SCALE GENOMIC DNA]</scope>
    <source>
        <strain evidence="8 9">FACHB-351</strain>
    </source>
</reference>
<dbReference type="PIRSF" id="PIRSF035875">
    <property type="entry name" value="RNase_BN"/>
    <property type="match status" value="1"/>
</dbReference>
<organism evidence="8 9">
    <name type="scientific">Spirulina subsalsa FACHB-351</name>
    <dbReference type="NCBI Taxonomy" id="234711"/>
    <lineage>
        <taxon>Bacteria</taxon>
        <taxon>Bacillati</taxon>
        <taxon>Cyanobacteriota</taxon>
        <taxon>Cyanophyceae</taxon>
        <taxon>Spirulinales</taxon>
        <taxon>Spirulinaceae</taxon>
        <taxon>Spirulina</taxon>
    </lineage>
</organism>
<feature type="region of interest" description="Disordered" evidence="6">
    <location>
        <begin position="323"/>
        <end position="349"/>
    </location>
</feature>